<dbReference type="PANTHER" id="PTHR32341">
    <property type="entry name" value="INTERFERON-INDUCIBLE GTPASE"/>
    <property type="match status" value="1"/>
</dbReference>
<reference evidence="6 7" key="1">
    <citation type="submission" date="2014-04" db="EMBL/GenBank/DDBJ databases">
        <authorList>
            <consortium name="DOE Joint Genome Institute"/>
            <person name="Kuo A."/>
            <person name="Kohler A."/>
            <person name="Costa M.D."/>
            <person name="Nagy L.G."/>
            <person name="Floudas D."/>
            <person name="Copeland A."/>
            <person name="Barry K.W."/>
            <person name="Cichocki N."/>
            <person name="Veneault-Fourrey C."/>
            <person name="LaButti K."/>
            <person name="Lindquist E.A."/>
            <person name="Lipzen A."/>
            <person name="Lundell T."/>
            <person name="Morin E."/>
            <person name="Murat C."/>
            <person name="Sun H."/>
            <person name="Tunlid A."/>
            <person name="Henrissat B."/>
            <person name="Grigoriev I.V."/>
            <person name="Hibbett D.S."/>
            <person name="Martin F."/>
            <person name="Nordberg H.P."/>
            <person name="Cantor M.N."/>
            <person name="Hua S.X."/>
        </authorList>
    </citation>
    <scope>NUCLEOTIDE SEQUENCE [LARGE SCALE GENOMIC DNA]</scope>
    <source>
        <strain evidence="6 7">Marx 270</strain>
    </source>
</reference>
<protein>
    <recommendedName>
        <fullName evidence="5">IRG-type G domain-containing protein</fullName>
    </recommendedName>
</protein>
<evidence type="ECO:0000256" key="2">
    <source>
        <dbReference type="ARBA" id="ARBA00022741"/>
    </source>
</evidence>
<feature type="domain" description="IRG-type G" evidence="5">
    <location>
        <begin position="32"/>
        <end position="228"/>
    </location>
</feature>
<organism evidence="6 7">
    <name type="scientific">Pisolithus tinctorius Marx 270</name>
    <dbReference type="NCBI Taxonomy" id="870435"/>
    <lineage>
        <taxon>Eukaryota</taxon>
        <taxon>Fungi</taxon>
        <taxon>Dikarya</taxon>
        <taxon>Basidiomycota</taxon>
        <taxon>Agaricomycotina</taxon>
        <taxon>Agaricomycetes</taxon>
        <taxon>Agaricomycetidae</taxon>
        <taxon>Boletales</taxon>
        <taxon>Sclerodermatineae</taxon>
        <taxon>Pisolithaceae</taxon>
        <taxon>Pisolithus</taxon>
    </lineage>
</organism>
<comment type="similarity">
    <text evidence="1">Belongs to the TRAFAC class dynamin-like GTPase superfamily. IRG family.</text>
</comment>
<dbReference type="InParanoid" id="A0A0C3IU97"/>
<dbReference type="Gene3D" id="3.40.50.300">
    <property type="entry name" value="P-loop containing nucleotide triphosphate hydrolases"/>
    <property type="match status" value="1"/>
</dbReference>
<dbReference type="Proteomes" id="UP000054217">
    <property type="component" value="Unassembled WGS sequence"/>
</dbReference>
<reference evidence="7" key="2">
    <citation type="submission" date="2015-01" db="EMBL/GenBank/DDBJ databases">
        <title>Evolutionary Origins and Diversification of the Mycorrhizal Mutualists.</title>
        <authorList>
            <consortium name="DOE Joint Genome Institute"/>
            <consortium name="Mycorrhizal Genomics Consortium"/>
            <person name="Kohler A."/>
            <person name="Kuo A."/>
            <person name="Nagy L.G."/>
            <person name="Floudas D."/>
            <person name="Copeland A."/>
            <person name="Barry K.W."/>
            <person name="Cichocki N."/>
            <person name="Veneault-Fourrey C."/>
            <person name="LaButti K."/>
            <person name="Lindquist E.A."/>
            <person name="Lipzen A."/>
            <person name="Lundell T."/>
            <person name="Morin E."/>
            <person name="Murat C."/>
            <person name="Riley R."/>
            <person name="Ohm R."/>
            <person name="Sun H."/>
            <person name="Tunlid A."/>
            <person name="Henrissat B."/>
            <person name="Grigoriev I.V."/>
            <person name="Hibbett D.S."/>
            <person name="Martin F."/>
        </authorList>
    </citation>
    <scope>NUCLEOTIDE SEQUENCE [LARGE SCALE GENOMIC DNA]</scope>
    <source>
        <strain evidence="7">Marx 270</strain>
    </source>
</reference>
<dbReference type="Pfam" id="PF05049">
    <property type="entry name" value="IIGP"/>
    <property type="match status" value="1"/>
</dbReference>
<dbReference type="InterPro" id="IPR007743">
    <property type="entry name" value="Immunity-related_GTPase-like"/>
</dbReference>
<dbReference type="SUPFAM" id="SSF52540">
    <property type="entry name" value="P-loop containing nucleoside triphosphate hydrolases"/>
    <property type="match status" value="1"/>
</dbReference>
<proteinExistence type="inferred from homology"/>
<evidence type="ECO:0000313" key="7">
    <source>
        <dbReference type="Proteomes" id="UP000054217"/>
    </source>
</evidence>
<dbReference type="STRING" id="870435.A0A0C3IU97"/>
<dbReference type="AlphaFoldDB" id="A0A0C3IU97"/>
<keyword evidence="4" id="KW-0342">GTP-binding</keyword>
<name>A0A0C3IU97_PISTI</name>
<accession>A0A0C3IU97</accession>
<evidence type="ECO:0000256" key="1">
    <source>
        <dbReference type="ARBA" id="ARBA00005429"/>
    </source>
</evidence>
<dbReference type="InterPro" id="IPR051515">
    <property type="entry name" value="IRG"/>
</dbReference>
<dbReference type="PANTHER" id="PTHR32341:SF10">
    <property type="entry name" value="INTERFERON-INDUCIBLE GTPASE 5"/>
    <property type="match status" value="1"/>
</dbReference>
<dbReference type="EMBL" id="KN831996">
    <property type="protein sequence ID" value="KIO00428.1"/>
    <property type="molecule type" value="Genomic_DNA"/>
</dbReference>
<keyword evidence="7" id="KW-1185">Reference proteome</keyword>
<keyword evidence="2" id="KW-0547">Nucleotide-binding</keyword>
<dbReference type="PROSITE" id="PS51716">
    <property type="entry name" value="G_IRG"/>
    <property type="match status" value="1"/>
</dbReference>
<evidence type="ECO:0000256" key="4">
    <source>
        <dbReference type="ARBA" id="ARBA00023134"/>
    </source>
</evidence>
<sequence>MERRMEKGIQPVVIPTVEEVQLAKAKVQYKDDVFHFAVAGIAGSGKSSLINAFCGMNNRDPGAAPTGVSETTLEISRYINLAHSEQFAWYDAPGSGTLTIPDWQYFNSQGLYVFDCILVLFDNRFTMTDQAILANCDRFKIPTFIVRSKSDQHILNVMKDMGYDADEDADCREQFYHIAREHYISETRQSVKNNLAEANFRDQRVYIISNKTLARVAKDNWPKKIIDEVELLTDLYSTAYLSSKFA</sequence>
<evidence type="ECO:0000259" key="5">
    <source>
        <dbReference type="PROSITE" id="PS51716"/>
    </source>
</evidence>
<dbReference type="GO" id="GO:0016020">
    <property type="term" value="C:membrane"/>
    <property type="evidence" value="ECO:0007669"/>
    <property type="project" value="InterPro"/>
</dbReference>
<evidence type="ECO:0000256" key="3">
    <source>
        <dbReference type="ARBA" id="ARBA00022801"/>
    </source>
</evidence>
<dbReference type="InterPro" id="IPR027417">
    <property type="entry name" value="P-loop_NTPase"/>
</dbReference>
<evidence type="ECO:0000313" key="6">
    <source>
        <dbReference type="EMBL" id="KIO00428.1"/>
    </source>
</evidence>
<dbReference type="GO" id="GO:0016787">
    <property type="term" value="F:hydrolase activity"/>
    <property type="evidence" value="ECO:0007669"/>
    <property type="project" value="UniProtKB-KW"/>
</dbReference>
<dbReference type="HOGENOM" id="CLU_034479_1_0_1"/>
<dbReference type="OrthoDB" id="422720at2759"/>
<gene>
    <name evidence="6" type="ORF">M404DRAFT_1003870</name>
</gene>
<dbReference type="InterPro" id="IPR030385">
    <property type="entry name" value="G_IRG_dom"/>
</dbReference>
<dbReference type="GO" id="GO:0005525">
    <property type="term" value="F:GTP binding"/>
    <property type="evidence" value="ECO:0007669"/>
    <property type="project" value="UniProtKB-KW"/>
</dbReference>
<keyword evidence="3" id="KW-0378">Hydrolase</keyword>